<comment type="caution">
    <text evidence="1">The sequence shown here is derived from an EMBL/GenBank/DDBJ whole genome shotgun (WGS) entry which is preliminary data.</text>
</comment>
<name>A0A365PYQ6_9GAMM</name>
<protein>
    <submittedName>
        <fullName evidence="1">Uncharacterized protein</fullName>
    </submittedName>
</protein>
<proteinExistence type="predicted"/>
<sequence length="66" mass="7110">MAAAPVKDWIVGSVVESGGRCNRKLGRMLDSFDQGGLIGPPVAEQANAIGRLLLQMVRPYRTNATR</sequence>
<dbReference type="AlphaFoldDB" id="A0A365PYQ6"/>
<dbReference type="Proteomes" id="UP000252554">
    <property type="component" value="Unassembled WGS sequence"/>
</dbReference>
<dbReference type="EMBL" id="QNTV01000001">
    <property type="protein sequence ID" value="RBA62094.1"/>
    <property type="molecule type" value="Genomic_DNA"/>
</dbReference>
<evidence type="ECO:0000313" key="2">
    <source>
        <dbReference type="Proteomes" id="UP000252554"/>
    </source>
</evidence>
<organism evidence="1 2">
    <name type="scientific">Stutzerimonas zhaodongensis</name>
    <dbReference type="NCBI Taxonomy" id="1176257"/>
    <lineage>
        <taxon>Bacteria</taxon>
        <taxon>Pseudomonadati</taxon>
        <taxon>Pseudomonadota</taxon>
        <taxon>Gammaproteobacteria</taxon>
        <taxon>Pseudomonadales</taxon>
        <taxon>Pseudomonadaceae</taxon>
        <taxon>Stutzerimonas</taxon>
    </lineage>
</organism>
<evidence type="ECO:0000313" key="1">
    <source>
        <dbReference type="EMBL" id="RBA62094.1"/>
    </source>
</evidence>
<gene>
    <name evidence="1" type="ORF">DQ403_00340</name>
</gene>
<reference evidence="1 2" key="1">
    <citation type="submission" date="2018-06" db="EMBL/GenBank/DDBJ databases">
        <title>Whole genome sequencing of four bacterial strains from South Shetland trench revealing bio-synthetic gene clusters.</title>
        <authorList>
            <person name="Abdel-Mageed W.M."/>
            <person name="Lehri B."/>
            <person name="Jarmusch S.A."/>
            <person name="Miranda K."/>
            <person name="Goodfellow M."/>
            <person name="Jaspars M."/>
            <person name="Karlyshev A.V."/>
        </authorList>
    </citation>
    <scope>NUCLEOTIDE SEQUENCE [LARGE SCALE GENOMIC DNA]</scope>
    <source>
        <strain evidence="1 2">SST2</strain>
    </source>
</reference>
<accession>A0A365PYQ6</accession>